<dbReference type="EMBL" id="JACCBN010000001">
    <property type="protein sequence ID" value="NYD38719.1"/>
    <property type="molecule type" value="Genomic_DNA"/>
</dbReference>
<organism evidence="1 2">
    <name type="scientific">Actinomycetospora corticicola</name>
    <dbReference type="NCBI Taxonomy" id="663602"/>
    <lineage>
        <taxon>Bacteria</taxon>
        <taxon>Bacillati</taxon>
        <taxon>Actinomycetota</taxon>
        <taxon>Actinomycetes</taxon>
        <taxon>Pseudonocardiales</taxon>
        <taxon>Pseudonocardiaceae</taxon>
        <taxon>Actinomycetospora</taxon>
    </lineage>
</organism>
<name>A0A7Y9DZZ5_9PSEU</name>
<evidence type="ECO:0000313" key="1">
    <source>
        <dbReference type="EMBL" id="NYD38719.1"/>
    </source>
</evidence>
<evidence type="ECO:0008006" key="3">
    <source>
        <dbReference type="Google" id="ProtNLM"/>
    </source>
</evidence>
<dbReference type="AlphaFoldDB" id="A0A7Y9DZZ5"/>
<dbReference type="RefSeq" id="WP_179796118.1">
    <property type="nucleotide sequence ID" value="NZ_BAABHP010000013.1"/>
</dbReference>
<keyword evidence="2" id="KW-1185">Reference proteome</keyword>
<sequence>MAADLERDLARRDVLRVATDLVGAANGVAVGAGLLSAWLRDEGVRAALRPVFEAALPDQRALIALGDVDVWLVDGRIARGWWEQAAAGPDRELAALGAWRVAQAHLRGGRELQAVPFLHQADEGGVGGASLVLARSAIRRGQDVLAAGLLRRSGLQEAKLHLAEIRLRADQVDQADRELDWFEPPPWTPGDPDLSAWKRGIRGEILFRRGAFEAAEVHFDGALNAPGDDRTDRYRLRLAQIAIEVGDAVSAHHWLPPLARARGAVGREARLLLDQHEDFVAGGAPMPDAYRPRIGDED</sequence>
<comment type="caution">
    <text evidence="1">The sequence shown here is derived from an EMBL/GenBank/DDBJ whole genome shotgun (WGS) entry which is preliminary data.</text>
</comment>
<reference evidence="1 2" key="1">
    <citation type="submission" date="2020-07" db="EMBL/GenBank/DDBJ databases">
        <title>Sequencing the genomes of 1000 actinobacteria strains.</title>
        <authorList>
            <person name="Klenk H.-P."/>
        </authorList>
    </citation>
    <scope>NUCLEOTIDE SEQUENCE [LARGE SCALE GENOMIC DNA]</scope>
    <source>
        <strain evidence="1 2">DSM 45772</strain>
    </source>
</reference>
<protein>
    <recommendedName>
        <fullName evidence="3">Tetratricopeptide repeat protein</fullName>
    </recommendedName>
</protein>
<dbReference type="Proteomes" id="UP000535890">
    <property type="component" value="Unassembled WGS sequence"/>
</dbReference>
<accession>A0A7Y9DZZ5</accession>
<gene>
    <name evidence="1" type="ORF">BJ983_004821</name>
</gene>
<proteinExistence type="predicted"/>
<evidence type="ECO:0000313" key="2">
    <source>
        <dbReference type="Proteomes" id="UP000535890"/>
    </source>
</evidence>